<dbReference type="GO" id="GO:0003723">
    <property type="term" value="F:RNA binding"/>
    <property type="evidence" value="ECO:0007669"/>
    <property type="project" value="UniProtKB-KW"/>
</dbReference>
<evidence type="ECO:0000256" key="2">
    <source>
        <dbReference type="ARBA" id="ARBA00004496"/>
    </source>
</evidence>
<protein>
    <recommendedName>
        <fullName evidence="4">Phosphorylated adapter RNA export protein</fullName>
    </recommendedName>
    <alternativeName>
        <fullName evidence="10">RNA U small nuclear RNA export adapter protein</fullName>
    </alternativeName>
</protein>
<dbReference type="EMBL" id="CAKLBY020000087">
    <property type="protein sequence ID" value="CAK7925552.1"/>
    <property type="molecule type" value="Genomic_DNA"/>
</dbReference>
<evidence type="ECO:0000256" key="4">
    <source>
        <dbReference type="ARBA" id="ARBA00016856"/>
    </source>
</evidence>
<feature type="domain" description="Phosphorylated adapter RNA export protein RNA-binding" evidence="12">
    <location>
        <begin position="61"/>
        <end position="110"/>
    </location>
</feature>
<keyword evidence="6" id="KW-0963">Cytoplasm</keyword>
<dbReference type="GO" id="GO:0005737">
    <property type="term" value="C:cytoplasm"/>
    <property type="evidence" value="ECO:0007669"/>
    <property type="project" value="UniProtKB-SubCell"/>
</dbReference>
<comment type="subcellular location">
    <subcellularLocation>
        <location evidence="2">Cytoplasm</location>
    </subcellularLocation>
    <subcellularLocation>
        <location evidence="1">Nucleus</location>
    </subcellularLocation>
</comment>
<gene>
    <name evidence="13" type="ORF">PM001_LOCUS10702</name>
</gene>
<feature type="domain" description="Phosphorylated adapter RNA export protein RNA-binding" evidence="12">
    <location>
        <begin position="126"/>
        <end position="155"/>
    </location>
</feature>
<evidence type="ECO:0000313" key="13">
    <source>
        <dbReference type="EMBL" id="CAK7925552.1"/>
    </source>
</evidence>
<dbReference type="PANTHER" id="PTHR13135:SF0">
    <property type="entry name" value="PHOSPHORYLATED ADAPTER RNA EXPORT PROTEIN"/>
    <property type="match status" value="1"/>
</dbReference>
<dbReference type="InterPro" id="IPR038092">
    <property type="entry name" value="PHAX_RNA-binding_sf"/>
</dbReference>
<keyword evidence="9" id="KW-0539">Nucleus</keyword>
<dbReference type="Proteomes" id="UP001162060">
    <property type="component" value="Unassembled WGS sequence"/>
</dbReference>
<keyword evidence="5" id="KW-0813">Transport</keyword>
<comment type="similarity">
    <text evidence="3">Belongs to the PHAX family.</text>
</comment>
<dbReference type="AlphaFoldDB" id="A0AAV1TWF4"/>
<dbReference type="GO" id="GO:0006408">
    <property type="term" value="P:snRNA export from nucleus"/>
    <property type="evidence" value="ECO:0007669"/>
    <property type="project" value="InterPro"/>
</dbReference>
<keyword evidence="8" id="KW-0653">Protein transport</keyword>
<evidence type="ECO:0000256" key="11">
    <source>
        <dbReference type="SAM" id="MobiDB-lite"/>
    </source>
</evidence>
<evidence type="ECO:0000256" key="9">
    <source>
        <dbReference type="ARBA" id="ARBA00023242"/>
    </source>
</evidence>
<feature type="compositionally biased region" description="Low complexity" evidence="11">
    <location>
        <begin position="1"/>
        <end position="13"/>
    </location>
</feature>
<organism evidence="13 14">
    <name type="scientific">Peronospora matthiolae</name>
    <dbReference type="NCBI Taxonomy" id="2874970"/>
    <lineage>
        <taxon>Eukaryota</taxon>
        <taxon>Sar</taxon>
        <taxon>Stramenopiles</taxon>
        <taxon>Oomycota</taxon>
        <taxon>Peronosporomycetes</taxon>
        <taxon>Peronosporales</taxon>
        <taxon>Peronosporaceae</taxon>
        <taxon>Peronospora</taxon>
    </lineage>
</organism>
<keyword evidence="7" id="KW-0694">RNA-binding</keyword>
<reference evidence="13" key="1">
    <citation type="submission" date="2024-01" db="EMBL/GenBank/DDBJ databases">
        <authorList>
            <person name="Webb A."/>
        </authorList>
    </citation>
    <scope>NUCLEOTIDE SEQUENCE</scope>
    <source>
        <strain evidence="13">Pm1</strain>
    </source>
</reference>
<sequence>MDAARIPPICAPNAAPPHEPQQQPEGKKKHGKKPPSGHKRSSKRRRNHLKQPLTKDMPRMLSELLKEPKIALLHRVVKIVGPKVSWQLLRETLRLEKDGGQSVDTAAKNRPELLYVLDEASQDCKLRRRTAGGVFFTLLKEKVSKETYRTIYEVEDRKKKETKKRARGRQRQRMDKTLAALRFDDLTLAAQSANFGVASADEAQTCVTTSADSEVTAMTEDGEVVEHMQVN</sequence>
<dbReference type="PANTHER" id="PTHR13135">
    <property type="entry name" value="CYTOSOLIC RESINIFERATOXIN BINDING PROTEIN RBP-26"/>
    <property type="match status" value="1"/>
</dbReference>
<name>A0AAV1TWF4_9STRA</name>
<evidence type="ECO:0000256" key="3">
    <source>
        <dbReference type="ARBA" id="ARBA00006094"/>
    </source>
</evidence>
<dbReference type="Pfam" id="PF10258">
    <property type="entry name" value="PHAX_RNA-bd"/>
    <property type="match status" value="2"/>
</dbReference>
<evidence type="ECO:0000313" key="14">
    <source>
        <dbReference type="Proteomes" id="UP001162060"/>
    </source>
</evidence>
<dbReference type="InterPro" id="IPR019385">
    <property type="entry name" value="PHAX_RNA-binding_domain"/>
</dbReference>
<dbReference type="Gene3D" id="1.10.10.1440">
    <property type="entry name" value="PHAX RNA-binding domain"/>
    <property type="match status" value="1"/>
</dbReference>
<feature type="compositionally biased region" description="Basic residues" evidence="11">
    <location>
        <begin position="27"/>
        <end position="49"/>
    </location>
</feature>
<evidence type="ECO:0000259" key="12">
    <source>
        <dbReference type="Pfam" id="PF10258"/>
    </source>
</evidence>
<evidence type="ECO:0000256" key="5">
    <source>
        <dbReference type="ARBA" id="ARBA00022448"/>
    </source>
</evidence>
<evidence type="ECO:0000256" key="7">
    <source>
        <dbReference type="ARBA" id="ARBA00022884"/>
    </source>
</evidence>
<dbReference type="GO" id="GO:0015031">
    <property type="term" value="P:protein transport"/>
    <property type="evidence" value="ECO:0007669"/>
    <property type="project" value="UniProtKB-KW"/>
</dbReference>
<dbReference type="GO" id="GO:0005634">
    <property type="term" value="C:nucleus"/>
    <property type="evidence" value="ECO:0007669"/>
    <property type="project" value="UniProtKB-SubCell"/>
</dbReference>
<dbReference type="InterPro" id="IPR039047">
    <property type="entry name" value="PHAX"/>
</dbReference>
<evidence type="ECO:0000256" key="10">
    <source>
        <dbReference type="ARBA" id="ARBA00030834"/>
    </source>
</evidence>
<accession>A0AAV1TWF4</accession>
<feature type="region of interest" description="Disordered" evidence="11">
    <location>
        <begin position="1"/>
        <end position="59"/>
    </location>
</feature>
<evidence type="ECO:0000256" key="6">
    <source>
        <dbReference type="ARBA" id="ARBA00022490"/>
    </source>
</evidence>
<proteinExistence type="inferred from homology"/>
<evidence type="ECO:0000256" key="8">
    <source>
        <dbReference type="ARBA" id="ARBA00022927"/>
    </source>
</evidence>
<comment type="caution">
    <text evidence="13">The sequence shown here is derived from an EMBL/GenBank/DDBJ whole genome shotgun (WGS) entry which is preliminary data.</text>
</comment>
<evidence type="ECO:0000256" key="1">
    <source>
        <dbReference type="ARBA" id="ARBA00004123"/>
    </source>
</evidence>